<proteinExistence type="predicted"/>
<sequence length="489" mass="53071">MLESNEPHPNGPQPETADAQLQSSDVESAMHSVEAAKATPNPYDGPDDKRNPRNWSGFMKFLHVLVPCVLSFEITIATSSTSPATGIIAKEFGLTRTVSILTLTLYTLGLAFGPVIIAPFSEIWGRKPIYIATSSFLLIFIGGASASQNYATLLVCRFLAGALGSAGVATGAGTIADCFDLVRDPAGSISSVLFILGPFLGPTLGPLAGAYILSAHGNNWRWTQYLVLFIGAPVWVGCVLMKETSRKWILRKETGDRVTGAKIVSLAANAIMRPTKMLFTEVVVLSMAVYSAFAYAMIFSYFTSASYVLQTLYGFNSKEVGLSFISVIIGYIFATIIFIGLDRVSRVLAAKKSPPRPACTRGAPLVCIGWKRLLAQWLVLVRMGSSPRWTLGISCGGWNFHWSWILHHLLSFYGPATAASAIAANGILRYILGAVFPLFTIQMFQNLGVHWAASLFAFVALGLLLIPWLLYKYGPVLRSRSKFNQTASK</sequence>
<keyword evidence="2" id="KW-1185">Reference proteome</keyword>
<organism evidence="1 2">
    <name type="scientific">Zarea fungicola</name>
    <dbReference type="NCBI Taxonomy" id="93591"/>
    <lineage>
        <taxon>Eukaryota</taxon>
        <taxon>Fungi</taxon>
        <taxon>Dikarya</taxon>
        <taxon>Ascomycota</taxon>
        <taxon>Pezizomycotina</taxon>
        <taxon>Sordariomycetes</taxon>
        <taxon>Hypocreomycetidae</taxon>
        <taxon>Hypocreales</taxon>
        <taxon>Cordycipitaceae</taxon>
        <taxon>Zarea</taxon>
    </lineage>
</organism>
<evidence type="ECO:0000313" key="2">
    <source>
        <dbReference type="Proteomes" id="UP001143910"/>
    </source>
</evidence>
<dbReference type="Proteomes" id="UP001143910">
    <property type="component" value="Unassembled WGS sequence"/>
</dbReference>
<accession>A0ACC1NFF6</accession>
<evidence type="ECO:0000313" key="1">
    <source>
        <dbReference type="EMBL" id="KAJ2977710.1"/>
    </source>
</evidence>
<protein>
    <submittedName>
        <fullName evidence="1">Uncharacterized protein</fullName>
    </submittedName>
</protein>
<dbReference type="EMBL" id="JANJQO010000445">
    <property type="protein sequence ID" value="KAJ2977710.1"/>
    <property type="molecule type" value="Genomic_DNA"/>
</dbReference>
<gene>
    <name evidence="1" type="ORF">NQ176_g4213</name>
</gene>
<comment type="caution">
    <text evidence="1">The sequence shown here is derived from an EMBL/GenBank/DDBJ whole genome shotgun (WGS) entry which is preliminary data.</text>
</comment>
<reference evidence="1" key="1">
    <citation type="submission" date="2022-08" db="EMBL/GenBank/DDBJ databases">
        <title>Genome Sequence of Lecanicillium fungicola.</title>
        <authorList>
            <person name="Buettner E."/>
        </authorList>
    </citation>
    <scope>NUCLEOTIDE SEQUENCE</scope>
    <source>
        <strain evidence="1">Babe33</strain>
    </source>
</reference>
<name>A0ACC1NFF6_9HYPO</name>